<feature type="repeat" description="ANK" evidence="3">
    <location>
        <begin position="99"/>
        <end position="131"/>
    </location>
</feature>
<dbReference type="GO" id="GO:0000976">
    <property type="term" value="F:transcription cis-regulatory region binding"/>
    <property type="evidence" value="ECO:0007669"/>
    <property type="project" value="TreeGrafter"/>
</dbReference>
<keyword evidence="5" id="KW-1185">Reference proteome</keyword>
<protein>
    <submittedName>
        <fullName evidence="4">Ankyrin</fullName>
    </submittedName>
</protein>
<dbReference type="Pfam" id="PF12796">
    <property type="entry name" value="Ank_2"/>
    <property type="match status" value="2"/>
</dbReference>
<gene>
    <name evidence="4" type="ORF">EJ02DRAFT_331167</name>
</gene>
<dbReference type="GO" id="GO:0045944">
    <property type="term" value="P:positive regulation of transcription by RNA polymerase II"/>
    <property type="evidence" value="ECO:0007669"/>
    <property type="project" value="TreeGrafter"/>
</dbReference>
<accession>A0A6A5SH93</accession>
<feature type="repeat" description="ANK" evidence="3">
    <location>
        <begin position="236"/>
        <end position="268"/>
    </location>
</feature>
<dbReference type="InterPro" id="IPR036770">
    <property type="entry name" value="Ankyrin_rpt-contain_sf"/>
</dbReference>
<feature type="non-terminal residue" evidence="4">
    <location>
        <position position="277"/>
    </location>
</feature>
<dbReference type="AlphaFoldDB" id="A0A6A5SH93"/>
<dbReference type="Gene3D" id="1.25.40.20">
    <property type="entry name" value="Ankyrin repeat-containing domain"/>
    <property type="match status" value="2"/>
</dbReference>
<organism evidence="4 5">
    <name type="scientific">Clathrospora elynae</name>
    <dbReference type="NCBI Taxonomy" id="706981"/>
    <lineage>
        <taxon>Eukaryota</taxon>
        <taxon>Fungi</taxon>
        <taxon>Dikarya</taxon>
        <taxon>Ascomycota</taxon>
        <taxon>Pezizomycotina</taxon>
        <taxon>Dothideomycetes</taxon>
        <taxon>Pleosporomycetidae</taxon>
        <taxon>Pleosporales</taxon>
        <taxon>Diademaceae</taxon>
        <taxon>Clathrospora</taxon>
    </lineage>
</organism>
<evidence type="ECO:0000313" key="4">
    <source>
        <dbReference type="EMBL" id="KAF1940015.1"/>
    </source>
</evidence>
<dbReference type="InterPro" id="IPR002110">
    <property type="entry name" value="Ankyrin_rpt"/>
</dbReference>
<keyword evidence="2 3" id="KW-0040">ANK repeat</keyword>
<name>A0A6A5SH93_9PLEO</name>
<dbReference type="InterPro" id="IPR050663">
    <property type="entry name" value="Ankyrin-SOCS_Box"/>
</dbReference>
<feature type="repeat" description="ANK" evidence="3">
    <location>
        <begin position="132"/>
        <end position="160"/>
    </location>
</feature>
<dbReference type="Proteomes" id="UP000800038">
    <property type="component" value="Unassembled WGS sequence"/>
</dbReference>
<proteinExistence type="predicted"/>
<dbReference type="PANTHER" id="PTHR24193">
    <property type="entry name" value="ANKYRIN REPEAT PROTEIN"/>
    <property type="match status" value="1"/>
</dbReference>
<dbReference type="PANTHER" id="PTHR24193:SF125">
    <property type="entry name" value="PROTEIN FEM-1 HOMOLOG CG6966-LIKE PROTEIN"/>
    <property type="match status" value="1"/>
</dbReference>
<evidence type="ECO:0000256" key="3">
    <source>
        <dbReference type="PROSITE-ProRule" id="PRU00023"/>
    </source>
</evidence>
<keyword evidence="1" id="KW-0677">Repeat</keyword>
<evidence type="ECO:0000256" key="1">
    <source>
        <dbReference type="ARBA" id="ARBA00022737"/>
    </source>
</evidence>
<dbReference type="SUPFAM" id="SSF48403">
    <property type="entry name" value="Ankyrin repeat"/>
    <property type="match status" value="1"/>
</dbReference>
<feature type="non-terminal residue" evidence="4">
    <location>
        <position position="1"/>
    </location>
</feature>
<reference evidence="4" key="1">
    <citation type="journal article" date="2020" name="Stud. Mycol.">
        <title>101 Dothideomycetes genomes: a test case for predicting lifestyles and emergence of pathogens.</title>
        <authorList>
            <person name="Haridas S."/>
            <person name="Albert R."/>
            <person name="Binder M."/>
            <person name="Bloem J."/>
            <person name="Labutti K."/>
            <person name="Salamov A."/>
            <person name="Andreopoulos B."/>
            <person name="Baker S."/>
            <person name="Barry K."/>
            <person name="Bills G."/>
            <person name="Bluhm B."/>
            <person name="Cannon C."/>
            <person name="Castanera R."/>
            <person name="Culley D."/>
            <person name="Daum C."/>
            <person name="Ezra D."/>
            <person name="Gonzalez J."/>
            <person name="Henrissat B."/>
            <person name="Kuo A."/>
            <person name="Liang C."/>
            <person name="Lipzen A."/>
            <person name="Lutzoni F."/>
            <person name="Magnuson J."/>
            <person name="Mondo S."/>
            <person name="Nolan M."/>
            <person name="Ohm R."/>
            <person name="Pangilinan J."/>
            <person name="Park H.-J."/>
            <person name="Ramirez L."/>
            <person name="Alfaro M."/>
            <person name="Sun H."/>
            <person name="Tritt A."/>
            <person name="Yoshinaga Y."/>
            <person name="Zwiers L.-H."/>
            <person name="Turgeon B."/>
            <person name="Goodwin S."/>
            <person name="Spatafora J."/>
            <person name="Crous P."/>
            <person name="Grigoriev I."/>
        </authorList>
    </citation>
    <scope>NUCLEOTIDE SEQUENCE</scope>
    <source>
        <strain evidence="4">CBS 161.51</strain>
    </source>
</reference>
<dbReference type="PROSITE" id="PS50297">
    <property type="entry name" value="ANK_REP_REGION"/>
    <property type="match status" value="4"/>
</dbReference>
<dbReference type="GO" id="GO:0005634">
    <property type="term" value="C:nucleus"/>
    <property type="evidence" value="ECO:0007669"/>
    <property type="project" value="TreeGrafter"/>
</dbReference>
<feature type="repeat" description="ANK" evidence="3">
    <location>
        <begin position="31"/>
        <end position="59"/>
    </location>
</feature>
<dbReference type="SMART" id="SM00248">
    <property type="entry name" value="ANK"/>
    <property type="match status" value="6"/>
</dbReference>
<dbReference type="PROSITE" id="PS50088">
    <property type="entry name" value="ANK_REPEAT"/>
    <property type="match status" value="4"/>
</dbReference>
<evidence type="ECO:0000313" key="5">
    <source>
        <dbReference type="Proteomes" id="UP000800038"/>
    </source>
</evidence>
<dbReference type="Pfam" id="PF00023">
    <property type="entry name" value="Ank"/>
    <property type="match status" value="1"/>
</dbReference>
<dbReference type="EMBL" id="ML976070">
    <property type="protein sequence ID" value="KAF1940015.1"/>
    <property type="molecule type" value="Genomic_DNA"/>
</dbReference>
<sequence length="277" mass="30127">QCLLESAARDQRIPLLTLQLDRKAKVDQITSGTTTLCIAIRHGQVLSARMLLRAGADVNNQFLRNQATLMWPVFYRDMAEWCIPLLLAHGASTNLKAGTGNTLLHDAVGRNRIHAVKALLESGADIETNNEDGTRPLKLALDTGDRELISTLLLSGAGVHRNIGGTPSALFYAIFQGLIGSVQLLLEDCDAERDIRETDGAGCTVLHYLALSPIRNSAVVELLVGYEIEINVKDHMGDMALHIAAFSGKIAVAKKLLEQGAKMHLQNQDDKTPLDYA</sequence>
<evidence type="ECO:0000256" key="2">
    <source>
        <dbReference type="ARBA" id="ARBA00023043"/>
    </source>
</evidence>
<dbReference type="OrthoDB" id="539213at2759"/>